<gene>
    <name evidence="1" type="ORF">DIABBA_LOCUS1905</name>
</gene>
<evidence type="ECO:0000313" key="1">
    <source>
        <dbReference type="EMBL" id="CAG9827955.1"/>
    </source>
</evidence>
<proteinExistence type="predicted"/>
<accession>A0A9N9SRF4</accession>
<dbReference type="EMBL" id="OU898276">
    <property type="protein sequence ID" value="CAG9827955.1"/>
    <property type="molecule type" value="Genomic_DNA"/>
</dbReference>
<name>A0A9N9SRF4_DIABA</name>
<sequence>MEVKLEIKEELEENEQKYVVPQLAINLQECKSETDFVPSESKMEILKELPEQLCKKEKYDTEEKILKCEICFQEFPQKNFELWLNEISKTKHQEYAKRTTDKISEEIVVTYYNCNRSGINQDIKIILIKKKMSNMYLNIMVM</sequence>
<keyword evidence="2" id="KW-1185">Reference proteome</keyword>
<dbReference type="Proteomes" id="UP001153709">
    <property type="component" value="Chromosome 1"/>
</dbReference>
<evidence type="ECO:0000313" key="2">
    <source>
        <dbReference type="Proteomes" id="UP001153709"/>
    </source>
</evidence>
<organism evidence="1 2">
    <name type="scientific">Diabrotica balteata</name>
    <name type="common">Banded cucumber beetle</name>
    <dbReference type="NCBI Taxonomy" id="107213"/>
    <lineage>
        <taxon>Eukaryota</taxon>
        <taxon>Metazoa</taxon>
        <taxon>Ecdysozoa</taxon>
        <taxon>Arthropoda</taxon>
        <taxon>Hexapoda</taxon>
        <taxon>Insecta</taxon>
        <taxon>Pterygota</taxon>
        <taxon>Neoptera</taxon>
        <taxon>Endopterygota</taxon>
        <taxon>Coleoptera</taxon>
        <taxon>Polyphaga</taxon>
        <taxon>Cucujiformia</taxon>
        <taxon>Chrysomeloidea</taxon>
        <taxon>Chrysomelidae</taxon>
        <taxon>Galerucinae</taxon>
        <taxon>Diabroticina</taxon>
        <taxon>Diabroticites</taxon>
        <taxon>Diabrotica</taxon>
    </lineage>
</organism>
<protein>
    <submittedName>
        <fullName evidence="1">Uncharacterized protein</fullName>
    </submittedName>
</protein>
<reference evidence="1" key="1">
    <citation type="submission" date="2022-01" db="EMBL/GenBank/DDBJ databases">
        <authorList>
            <person name="King R."/>
        </authorList>
    </citation>
    <scope>NUCLEOTIDE SEQUENCE</scope>
</reference>
<dbReference type="AlphaFoldDB" id="A0A9N9SRF4"/>